<dbReference type="AlphaFoldDB" id="A0A0B5Q822"/>
<dbReference type="InterPro" id="IPR018109">
    <property type="entry name" value="Folylpolyglutamate_synth_CS"/>
</dbReference>
<dbReference type="GO" id="GO:0046872">
    <property type="term" value="F:metal ion binding"/>
    <property type="evidence" value="ECO:0007669"/>
    <property type="project" value="InterPro"/>
</dbReference>
<dbReference type="InterPro" id="IPR044019">
    <property type="entry name" value="Cyanophycin_syn_N"/>
</dbReference>
<dbReference type="Gene3D" id="3.40.1190.10">
    <property type="entry name" value="Mur-like, catalytic domain"/>
    <property type="match status" value="1"/>
</dbReference>
<sequence>MKIIQKRIYEGQNIYSHKKCIRIDMDLEGYSEIPSKDIPNFNFNLVNIIPELKNHRCGIDEEGGFVKRLKEGTYLAHICEHTMIAIQNNLGIDVAYGKAREIKGDMYYIIVQYEYKNTILEVANLAIDLMNSLIAQNPINFDGRMKIIQNILQNEQMGATTKAICDAAREYKLPVMQLGDSTIYQIGYGKAGRIIEASIGNKTSCVGVDISCDKLLTKQLLQTQNIPVADGSKVLNLIGLLQEAERIGYPVVLKPQCGNKGQGVILNIKDQKQLVDAYINLRKNQKDIILEKYFEGSDYRVCVVNYKVVAVSLRIAPYVIGNGKDSLRMLIEVLNKDPLRGEDHEKALTKIKIDAELISCLSKRGLELNYIPEEGEKILLRENANLSTGGIAIDCTDEICEENIESCINAAKTLGLDICGVDICAKDISVPLKDNNGVVLEINAAPGIRMHHFPSKGKRRNVGKAILETLYDEEPKNIPVISITGTNGKTTTTRLISHVLRKMGSNVGMTSTDGVYLNEKCIHKGDDSGFNSARSILMNKDVDVAVLETARGGLVKRGLAYELADVAIITNITNDHLGLDGINSIEELSFTKALVGEAVKDDGFVVVNADDKYSKTVINRFTAEKIYFAKDKENPLIQENIANGKIAVFVEDDKICVINNKKKYEIVATRELPISYNGTLEYNIENAMAACAGLVGLEVDYCMISKGFMDFGLKNEDNSGRFNMYNYLNRRVILDYAHNIEGYRAIISSLRKIKGDNDLIGVIGIPGDRKDDIGYAIGEICANNFDKIVIKEDKDKRGRKSGEIADILEKSILKTNKNANLKICLDEVQALKYAIDMSNKGDMIVVFYEKLDSLLEFINEEPNKQLDTFDEEYKQYSNTL</sequence>
<dbReference type="PROSITE" id="PS50975">
    <property type="entry name" value="ATP_GRASP"/>
    <property type="match status" value="1"/>
</dbReference>
<evidence type="ECO:0000256" key="12">
    <source>
        <dbReference type="ARBA" id="ARBA00048094"/>
    </source>
</evidence>
<dbReference type="GO" id="GO:0005524">
    <property type="term" value="F:ATP binding"/>
    <property type="evidence" value="ECO:0007669"/>
    <property type="project" value="UniProtKB-UniRule"/>
</dbReference>
<comment type="subunit">
    <text evidence="4">Homodimer.</text>
</comment>
<dbReference type="SUPFAM" id="SSF53244">
    <property type="entry name" value="MurD-like peptide ligases, peptide-binding domain"/>
    <property type="match status" value="1"/>
</dbReference>
<dbReference type="InterPro" id="IPR004101">
    <property type="entry name" value="Mur_ligase_C"/>
</dbReference>
<evidence type="ECO:0000256" key="2">
    <source>
        <dbReference type="ARBA" id="ARBA00004752"/>
    </source>
</evidence>
<evidence type="ECO:0000256" key="13">
    <source>
        <dbReference type="ARBA" id="ARBA00048425"/>
    </source>
</evidence>
<dbReference type="InterPro" id="IPR011810">
    <property type="entry name" value="Cya_phycin_syn"/>
</dbReference>
<gene>
    <name evidence="16" type="ORF">LF65_00451</name>
</gene>
<dbReference type="EC" id="6.3.2.30" evidence="5"/>
<protein>
    <recommendedName>
        <fullName evidence="7">Cyanophycin synthetase</fullName>
        <ecNumber evidence="6">6.3.2.29</ecNumber>
        <ecNumber evidence="5">6.3.2.30</ecNumber>
    </recommendedName>
    <alternativeName>
        <fullName evidence="11">Cyanophycin synthase</fullName>
    </alternativeName>
</protein>
<dbReference type="GO" id="GO:0071161">
    <property type="term" value="F:cyanophycin synthetase activity (L-arginine-adding)"/>
    <property type="evidence" value="ECO:0007669"/>
    <property type="project" value="UniProtKB-EC"/>
</dbReference>
<dbReference type="SUPFAM" id="SSF56059">
    <property type="entry name" value="Glutathione synthetase ATP-binding domain-like"/>
    <property type="match status" value="1"/>
</dbReference>
<keyword evidence="10 14" id="KW-0067">ATP-binding</keyword>
<keyword evidence="8" id="KW-0436">Ligase</keyword>
<evidence type="ECO:0000256" key="4">
    <source>
        <dbReference type="ARBA" id="ARBA00011738"/>
    </source>
</evidence>
<dbReference type="PROSITE" id="PS01011">
    <property type="entry name" value="FOLYLPOLYGLU_SYNT_1"/>
    <property type="match status" value="1"/>
</dbReference>
<dbReference type="PANTHER" id="PTHR23135:SF18">
    <property type="entry name" value="CYANOPHYCIN SYNTHETASE"/>
    <property type="match status" value="1"/>
</dbReference>
<comment type="catalytic activity">
    <reaction evidence="13">
        <text>[L-4-(L-arginin-2-N-yl)aspartate](n) + L-aspartate + ATP = [L-4-(L-arginin-2-N-yl)aspartate](n)-L-aspartate + ADP + phosphate + H(+)</text>
        <dbReference type="Rhea" id="RHEA:13277"/>
        <dbReference type="Rhea" id="RHEA-COMP:13728"/>
        <dbReference type="Rhea" id="RHEA-COMP:13733"/>
        <dbReference type="ChEBI" id="CHEBI:15378"/>
        <dbReference type="ChEBI" id="CHEBI:29991"/>
        <dbReference type="ChEBI" id="CHEBI:30616"/>
        <dbReference type="ChEBI" id="CHEBI:43474"/>
        <dbReference type="ChEBI" id="CHEBI:137986"/>
        <dbReference type="ChEBI" id="CHEBI:137990"/>
        <dbReference type="ChEBI" id="CHEBI:456216"/>
        <dbReference type="EC" id="6.3.2.29"/>
    </reaction>
</comment>
<dbReference type="KEGG" id="cbei:LF65_00451"/>
<evidence type="ECO:0000313" key="16">
    <source>
        <dbReference type="EMBL" id="AJG97095.1"/>
    </source>
</evidence>
<dbReference type="GO" id="GO:0004326">
    <property type="term" value="F:tetrahydrofolylpolyglutamate synthase activity"/>
    <property type="evidence" value="ECO:0007669"/>
    <property type="project" value="InterPro"/>
</dbReference>
<dbReference type="OrthoDB" id="9803907at2"/>
<evidence type="ECO:0000256" key="6">
    <source>
        <dbReference type="ARBA" id="ARBA00013005"/>
    </source>
</evidence>
<dbReference type="Pfam" id="PF02875">
    <property type="entry name" value="Mur_ligase_C"/>
    <property type="match status" value="1"/>
</dbReference>
<evidence type="ECO:0000259" key="15">
    <source>
        <dbReference type="PROSITE" id="PS50975"/>
    </source>
</evidence>
<reference evidence="17" key="1">
    <citation type="submission" date="2014-12" db="EMBL/GenBank/DDBJ databases">
        <title>Genome sequence of Clostridium beijerinckii strain 59B.</title>
        <authorList>
            <person name="Little G.T."/>
            <person name="Minton N.P."/>
        </authorList>
    </citation>
    <scope>NUCLEOTIDE SEQUENCE [LARGE SCALE GENOMIC DNA]</scope>
    <source>
        <strain evidence="17">59B</strain>
    </source>
</reference>
<dbReference type="EC" id="6.3.2.29" evidence="6"/>
<keyword evidence="9 14" id="KW-0547">Nucleotide-binding</keyword>
<evidence type="ECO:0000256" key="11">
    <source>
        <dbReference type="ARBA" id="ARBA00031353"/>
    </source>
</evidence>
<accession>A0A0B5Q822</accession>
<dbReference type="InterPro" id="IPR013651">
    <property type="entry name" value="ATP-grasp_RimK-type"/>
</dbReference>
<dbReference type="SUPFAM" id="SSF53623">
    <property type="entry name" value="MurD-like peptide ligases, catalytic domain"/>
    <property type="match status" value="1"/>
</dbReference>
<evidence type="ECO:0000256" key="3">
    <source>
        <dbReference type="ARBA" id="ARBA00009060"/>
    </source>
</evidence>
<dbReference type="Gene3D" id="3.30.470.20">
    <property type="entry name" value="ATP-grasp fold, B domain"/>
    <property type="match status" value="2"/>
</dbReference>
<dbReference type="Pfam" id="PF08245">
    <property type="entry name" value="Mur_ligase_M"/>
    <property type="match status" value="1"/>
</dbReference>
<feature type="domain" description="ATP-grasp" evidence="15">
    <location>
        <begin position="218"/>
        <end position="471"/>
    </location>
</feature>
<comment type="function">
    <text evidence="1">Catalyzes the ATP-dependent polymerization of arginine and aspartate to multi-L-arginyl-poly-L-aspartic acid (cyanophycin; a water-insoluble reserve polymer).</text>
</comment>
<dbReference type="STRING" id="1520.LF65_00451"/>
<dbReference type="RefSeq" id="WP_041893780.1">
    <property type="nucleotide sequence ID" value="NZ_CP010086.2"/>
</dbReference>
<dbReference type="InterPro" id="IPR036615">
    <property type="entry name" value="Mur_ligase_C_dom_sf"/>
</dbReference>
<dbReference type="InterPro" id="IPR013221">
    <property type="entry name" value="Mur_ligase_cen"/>
</dbReference>
<proteinExistence type="inferred from homology"/>
<dbReference type="NCBIfam" id="NF010623">
    <property type="entry name" value="PRK14016.1"/>
    <property type="match status" value="1"/>
</dbReference>
<comment type="catalytic activity">
    <reaction evidence="12">
        <text>[L-4-(L-arginin-2-N-yl)aspartate](n)-L-aspartate + L-arginine + ATP = [L-4-(L-arginin-2-N-yl)aspartate](n+1) + ADP + phosphate + H(+)</text>
        <dbReference type="Rhea" id="RHEA:23888"/>
        <dbReference type="Rhea" id="RHEA-COMP:13732"/>
        <dbReference type="Rhea" id="RHEA-COMP:13733"/>
        <dbReference type="ChEBI" id="CHEBI:15378"/>
        <dbReference type="ChEBI" id="CHEBI:30616"/>
        <dbReference type="ChEBI" id="CHEBI:32682"/>
        <dbReference type="ChEBI" id="CHEBI:43474"/>
        <dbReference type="ChEBI" id="CHEBI:137986"/>
        <dbReference type="ChEBI" id="CHEBI:137990"/>
        <dbReference type="ChEBI" id="CHEBI:456216"/>
        <dbReference type="EC" id="6.3.2.30"/>
    </reaction>
</comment>
<dbReference type="GO" id="GO:0071160">
    <property type="term" value="F:cyanophycin synthetase activity (L-aspartate-adding)"/>
    <property type="evidence" value="ECO:0007669"/>
    <property type="project" value="UniProtKB-EC"/>
</dbReference>
<evidence type="ECO:0000256" key="1">
    <source>
        <dbReference type="ARBA" id="ARBA00003184"/>
    </source>
</evidence>
<evidence type="ECO:0000256" key="10">
    <source>
        <dbReference type="ARBA" id="ARBA00022840"/>
    </source>
</evidence>
<comment type="similarity">
    <text evidence="3">In the C-terminal section; belongs to the MurCDEF family.</text>
</comment>
<evidence type="ECO:0000256" key="14">
    <source>
        <dbReference type="PROSITE-ProRule" id="PRU00409"/>
    </source>
</evidence>
<dbReference type="Pfam" id="PF08443">
    <property type="entry name" value="RimK"/>
    <property type="match status" value="2"/>
</dbReference>
<dbReference type="Gene3D" id="3.90.190.20">
    <property type="entry name" value="Mur ligase, C-terminal domain"/>
    <property type="match status" value="1"/>
</dbReference>
<dbReference type="InterPro" id="IPR036565">
    <property type="entry name" value="Mur-like_cat_sf"/>
</dbReference>
<organism evidence="16 17">
    <name type="scientific">Clostridium beijerinckii</name>
    <name type="common">Clostridium MP</name>
    <dbReference type="NCBI Taxonomy" id="1520"/>
    <lineage>
        <taxon>Bacteria</taxon>
        <taxon>Bacillati</taxon>
        <taxon>Bacillota</taxon>
        <taxon>Clostridia</taxon>
        <taxon>Eubacteriales</taxon>
        <taxon>Clostridiaceae</taxon>
        <taxon>Clostridium</taxon>
    </lineage>
</organism>
<evidence type="ECO:0000313" key="17">
    <source>
        <dbReference type="Proteomes" id="UP000031866"/>
    </source>
</evidence>
<evidence type="ECO:0000256" key="5">
    <source>
        <dbReference type="ARBA" id="ARBA00012968"/>
    </source>
</evidence>
<dbReference type="Proteomes" id="UP000031866">
    <property type="component" value="Chromosome"/>
</dbReference>
<name>A0A0B5Q822_CLOBE</name>
<evidence type="ECO:0000256" key="8">
    <source>
        <dbReference type="ARBA" id="ARBA00022598"/>
    </source>
</evidence>
<comment type="pathway">
    <text evidence="2">Cell wall biogenesis; peptidoglycan biosynthesis.</text>
</comment>
<dbReference type="NCBIfam" id="TIGR02068">
    <property type="entry name" value="cya_phycin_syn"/>
    <property type="match status" value="1"/>
</dbReference>
<evidence type="ECO:0000256" key="7">
    <source>
        <dbReference type="ARBA" id="ARBA00022036"/>
    </source>
</evidence>
<dbReference type="InterPro" id="IPR011761">
    <property type="entry name" value="ATP-grasp"/>
</dbReference>
<dbReference type="EMBL" id="CP010086">
    <property type="protein sequence ID" value="AJG97095.1"/>
    <property type="molecule type" value="Genomic_DNA"/>
</dbReference>
<evidence type="ECO:0000256" key="9">
    <source>
        <dbReference type="ARBA" id="ARBA00022741"/>
    </source>
</evidence>
<dbReference type="Pfam" id="PF18921">
    <property type="entry name" value="Cyanophycin_syn"/>
    <property type="match status" value="1"/>
</dbReference>
<dbReference type="PANTHER" id="PTHR23135">
    <property type="entry name" value="MUR LIGASE FAMILY MEMBER"/>
    <property type="match status" value="1"/>
</dbReference>